<keyword evidence="9" id="KW-1185">Reference proteome</keyword>
<evidence type="ECO:0000256" key="2">
    <source>
        <dbReference type="ARBA" id="ARBA00022448"/>
    </source>
</evidence>
<dbReference type="InterPro" id="IPR000425">
    <property type="entry name" value="MIP"/>
</dbReference>
<evidence type="ECO:0000256" key="3">
    <source>
        <dbReference type="ARBA" id="ARBA00022692"/>
    </source>
</evidence>
<dbReference type="Pfam" id="PF00230">
    <property type="entry name" value="MIP"/>
    <property type="match status" value="1"/>
</dbReference>
<evidence type="ECO:0008006" key="10">
    <source>
        <dbReference type="Google" id="ProtNLM"/>
    </source>
</evidence>
<evidence type="ECO:0000256" key="6">
    <source>
        <dbReference type="RuleBase" id="RU000477"/>
    </source>
</evidence>
<keyword evidence="3 6" id="KW-0812">Transmembrane</keyword>
<comment type="caution">
    <text evidence="8">The sequence shown here is derived from an EMBL/GenBank/DDBJ whole genome shotgun (WGS) entry which is preliminary data.</text>
</comment>
<dbReference type="PRINTS" id="PR00783">
    <property type="entry name" value="MINTRINSICP"/>
</dbReference>
<reference evidence="8" key="1">
    <citation type="submission" date="2023-10" db="EMBL/GenBank/DDBJ databases">
        <authorList>
            <person name="Chen Y."/>
            <person name="Shah S."/>
            <person name="Dougan E. K."/>
            <person name="Thang M."/>
            <person name="Chan C."/>
        </authorList>
    </citation>
    <scope>NUCLEOTIDE SEQUENCE [LARGE SCALE GENOMIC DNA]</scope>
</reference>
<keyword evidence="4 7" id="KW-1133">Transmembrane helix</keyword>
<evidence type="ECO:0000256" key="5">
    <source>
        <dbReference type="ARBA" id="ARBA00023136"/>
    </source>
</evidence>
<sequence>MASRAALLAEFVGTFVLVFTVGCNILTGQSTWAGVSIACALMVAVYALAPISGANFNPAVSVALSVSKKLDWASVGLYVVTQVTAGVCAAMGYRCLFGTGFALEPTTGFSWWQAGLCELLYTFMLCFVVLNTACSVANSGKRQFYGLSIGFVIVAAAYGPAASLAAASTPRSRSASRRAT</sequence>
<dbReference type="SUPFAM" id="SSF81338">
    <property type="entry name" value="Aquaporin-like"/>
    <property type="match status" value="1"/>
</dbReference>
<evidence type="ECO:0000256" key="4">
    <source>
        <dbReference type="ARBA" id="ARBA00022989"/>
    </source>
</evidence>
<dbReference type="Proteomes" id="UP001189429">
    <property type="component" value="Unassembled WGS sequence"/>
</dbReference>
<dbReference type="PANTHER" id="PTHR45724:SF13">
    <property type="entry name" value="AQUAPORIN NIP1-1-RELATED"/>
    <property type="match status" value="1"/>
</dbReference>
<keyword evidence="5 7" id="KW-0472">Membrane</keyword>
<feature type="transmembrane region" description="Helical" evidence="7">
    <location>
        <begin position="72"/>
        <end position="92"/>
    </location>
</feature>
<dbReference type="PROSITE" id="PS51257">
    <property type="entry name" value="PROKAR_LIPOPROTEIN"/>
    <property type="match status" value="1"/>
</dbReference>
<evidence type="ECO:0000256" key="7">
    <source>
        <dbReference type="SAM" id="Phobius"/>
    </source>
</evidence>
<dbReference type="Gene3D" id="1.20.1080.10">
    <property type="entry name" value="Glycerol uptake facilitator protein"/>
    <property type="match status" value="1"/>
</dbReference>
<dbReference type="PROSITE" id="PS00221">
    <property type="entry name" value="MIP"/>
    <property type="match status" value="1"/>
</dbReference>
<dbReference type="InterPro" id="IPR023271">
    <property type="entry name" value="Aquaporin-like"/>
</dbReference>
<keyword evidence="2 6" id="KW-0813">Transport</keyword>
<comment type="subcellular location">
    <subcellularLocation>
        <location evidence="1">Membrane</location>
        <topology evidence="1">Multi-pass membrane protein</topology>
    </subcellularLocation>
</comment>
<feature type="transmembrane region" description="Helical" evidence="7">
    <location>
        <begin position="144"/>
        <end position="167"/>
    </location>
</feature>
<dbReference type="InterPro" id="IPR022357">
    <property type="entry name" value="MIP_CS"/>
</dbReference>
<proteinExistence type="inferred from homology"/>
<organism evidence="8 9">
    <name type="scientific">Prorocentrum cordatum</name>
    <dbReference type="NCBI Taxonomy" id="2364126"/>
    <lineage>
        <taxon>Eukaryota</taxon>
        <taxon>Sar</taxon>
        <taxon>Alveolata</taxon>
        <taxon>Dinophyceae</taxon>
        <taxon>Prorocentrales</taxon>
        <taxon>Prorocentraceae</taxon>
        <taxon>Prorocentrum</taxon>
    </lineage>
</organism>
<comment type="similarity">
    <text evidence="6">Belongs to the MIP/aquaporin (TC 1.A.8) family.</text>
</comment>
<evidence type="ECO:0000313" key="9">
    <source>
        <dbReference type="Proteomes" id="UP001189429"/>
    </source>
</evidence>
<feature type="transmembrane region" description="Helical" evidence="7">
    <location>
        <begin position="7"/>
        <end position="27"/>
    </location>
</feature>
<name>A0ABN9SD57_9DINO</name>
<gene>
    <name evidence="8" type="ORF">PCOR1329_LOCUS27571</name>
</gene>
<protein>
    <recommendedName>
        <fullName evidence="10">Aquaporin</fullName>
    </recommendedName>
</protein>
<dbReference type="EMBL" id="CAUYUJ010010002">
    <property type="protein sequence ID" value="CAK0828335.1"/>
    <property type="molecule type" value="Genomic_DNA"/>
</dbReference>
<accession>A0ABN9SD57</accession>
<feature type="transmembrane region" description="Helical" evidence="7">
    <location>
        <begin position="112"/>
        <end position="132"/>
    </location>
</feature>
<dbReference type="InterPro" id="IPR034294">
    <property type="entry name" value="Aquaporin_transptr"/>
</dbReference>
<feature type="transmembrane region" description="Helical" evidence="7">
    <location>
        <begin position="33"/>
        <end position="51"/>
    </location>
</feature>
<dbReference type="PANTHER" id="PTHR45724">
    <property type="entry name" value="AQUAPORIN NIP2-1"/>
    <property type="match status" value="1"/>
</dbReference>
<evidence type="ECO:0000313" key="8">
    <source>
        <dbReference type="EMBL" id="CAK0828335.1"/>
    </source>
</evidence>
<evidence type="ECO:0000256" key="1">
    <source>
        <dbReference type="ARBA" id="ARBA00004141"/>
    </source>
</evidence>